<evidence type="ECO:0000313" key="2">
    <source>
        <dbReference type="Proteomes" id="UP001237780"/>
    </source>
</evidence>
<accession>A0ABU0S6F3</accession>
<dbReference type="EMBL" id="JAUSZT010000002">
    <property type="protein sequence ID" value="MDQ0996329.1"/>
    <property type="molecule type" value="Genomic_DNA"/>
</dbReference>
<protein>
    <submittedName>
        <fullName evidence="1">Uncharacterized protein</fullName>
    </submittedName>
</protein>
<proteinExistence type="predicted"/>
<organism evidence="1 2">
    <name type="scientific">Phyllobacterium ifriqiyense</name>
    <dbReference type="NCBI Taxonomy" id="314238"/>
    <lineage>
        <taxon>Bacteria</taxon>
        <taxon>Pseudomonadati</taxon>
        <taxon>Pseudomonadota</taxon>
        <taxon>Alphaproteobacteria</taxon>
        <taxon>Hyphomicrobiales</taxon>
        <taxon>Phyllobacteriaceae</taxon>
        <taxon>Phyllobacterium</taxon>
    </lineage>
</organism>
<evidence type="ECO:0000313" key="1">
    <source>
        <dbReference type="EMBL" id="MDQ0996329.1"/>
    </source>
</evidence>
<keyword evidence="2" id="KW-1185">Reference proteome</keyword>
<reference evidence="1 2" key="1">
    <citation type="submission" date="2023-07" db="EMBL/GenBank/DDBJ databases">
        <title>Comparative genomics of wheat-associated soil bacteria to identify genetic determinants of phenazine resistance.</title>
        <authorList>
            <person name="Mouncey N."/>
        </authorList>
    </citation>
    <scope>NUCLEOTIDE SEQUENCE [LARGE SCALE GENOMIC DNA]</scope>
    <source>
        <strain evidence="1 2">W4I11</strain>
    </source>
</reference>
<dbReference type="Proteomes" id="UP001237780">
    <property type="component" value="Unassembled WGS sequence"/>
</dbReference>
<sequence>MSDYTPMAPAKPLRGCLEITFCKAVHRLGCQDPIFIILAEQTIASESSEAAFHDPGQASDLEGTLRRLDDLQLPALLFCQGAREFLALVACIGDHRCDHREDRCRKQAMLS</sequence>
<gene>
    <name evidence="1" type="ORF">QFZ34_001506</name>
</gene>
<name>A0ABU0S6F3_9HYPH</name>
<comment type="caution">
    <text evidence="1">The sequence shown here is derived from an EMBL/GenBank/DDBJ whole genome shotgun (WGS) entry which is preliminary data.</text>
</comment>